<keyword evidence="4" id="KW-1185">Reference proteome</keyword>
<reference evidence="4" key="1">
    <citation type="submission" date="2019-03" db="EMBL/GenBank/DDBJ databases">
        <title>Snf2 controls pulcherriminic acid biosynthesis and connects pigmentation and antifungal activity of the yeast Metschnikowia pulcherrima.</title>
        <authorList>
            <person name="Gore-Lloyd D."/>
            <person name="Sumann I."/>
            <person name="Brachmann A.O."/>
            <person name="Schneeberger K."/>
            <person name="Ortiz-Merino R.A."/>
            <person name="Moreno-Beltran M."/>
            <person name="Schlaefli M."/>
            <person name="Kirner P."/>
            <person name="Santos Kron A."/>
            <person name="Wolfe K.H."/>
            <person name="Piel J."/>
            <person name="Ahrens C.H."/>
            <person name="Henk D."/>
            <person name="Freimoser F.M."/>
        </authorList>
    </citation>
    <scope>NUCLEOTIDE SEQUENCE [LARGE SCALE GENOMIC DNA]</scope>
    <source>
        <strain evidence="4">APC 1.2</strain>
    </source>
</reference>
<dbReference type="InterPro" id="IPR014840">
    <property type="entry name" value="HRD"/>
</dbReference>
<feature type="region of interest" description="Disordered" evidence="1">
    <location>
        <begin position="150"/>
        <end position="305"/>
    </location>
</feature>
<sequence length="463" mass="50004">MANGPRDGTKHPELAATSLNLASLPSPSIQTASPAPTSLANLVSHFQTSIGIPNLLEQPPQGPAGSENRPQSTGATGTNPNTSLNPLTVDESETRAALADPQNRNMPLAANVKDYQQVFDSKQVKSGGGARQSKFSKTSISSLINLDENAPAASSGTTKNAAQAEKRKRASPKTEPAAKRSRADPLKKTAKAEPKTVVKIEPSAAPRSDSKTTLKSDTKDAKDTKKDLKVEPKKTPAKPDAKSEPKKTAKAKKKTPELVLPSQEKPSIHPTMTTEKSKYSGPPASVPAPSFIAMDEPGLGDAGNDEKEKLQLPVIALDVPLLDPKNPRPGQAEVVVNVMRLAEEKYGWAAVHPEARSTFDLMEDVLDDEEDGDEEEDEEVMIVDEKGNALKKKDDGGDKKKKKVPPKVNRKVGKYDFEDPFIDDAELQWEEEITTTKEGFFVYWGPLVDERQPTKKGGAKSKK</sequence>
<name>A0A4P6XLX5_9ASCO</name>
<feature type="compositionally biased region" description="Polar residues" evidence="1">
    <location>
        <begin position="152"/>
        <end position="161"/>
    </location>
</feature>
<dbReference type="AlphaFoldDB" id="A0A4P6XLX5"/>
<dbReference type="EMBL" id="CP034458">
    <property type="protein sequence ID" value="QBM88260.1"/>
    <property type="molecule type" value="Genomic_DNA"/>
</dbReference>
<proteinExistence type="predicted"/>
<feature type="compositionally biased region" description="Basic residues" evidence="1">
    <location>
        <begin position="399"/>
        <end position="409"/>
    </location>
</feature>
<feature type="region of interest" description="Disordered" evidence="1">
    <location>
        <begin position="53"/>
        <end position="87"/>
    </location>
</feature>
<feature type="region of interest" description="Disordered" evidence="1">
    <location>
        <begin position="367"/>
        <end position="409"/>
    </location>
</feature>
<dbReference type="Pfam" id="PF08729">
    <property type="entry name" value="HUN"/>
    <property type="match status" value="1"/>
</dbReference>
<evidence type="ECO:0000313" key="3">
    <source>
        <dbReference type="EMBL" id="QBM88260.1"/>
    </source>
</evidence>
<feature type="domain" description="Hpc2-related" evidence="2">
    <location>
        <begin position="414"/>
        <end position="447"/>
    </location>
</feature>
<feature type="compositionally biased region" description="Basic and acidic residues" evidence="1">
    <location>
        <begin position="176"/>
        <end position="198"/>
    </location>
</feature>
<dbReference type="STRING" id="2163413.A0A4P6XLX5"/>
<evidence type="ECO:0000256" key="1">
    <source>
        <dbReference type="SAM" id="MobiDB-lite"/>
    </source>
</evidence>
<accession>A0A4P6XLX5</accession>
<feature type="compositionally biased region" description="Acidic residues" evidence="1">
    <location>
        <begin position="367"/>
        <end position="382"/>
    </location>
</feature>
<feature type="compositionally biased region" description="Basic and acidic residues" evidence="1">
    <location>
        <begin position="208"/>
        <end position="247"/>
    </location>
</feature>
<protein>
    <submittedName>
        <fullName evidence="3">HPC2 and ubinuclein domain-containing protein</fullName>
    </submittedName>
</protein>
<gene>
    <name evidence="3" type="primary">MPUL0C02260</name>
    <name evidence="3" type="ORF">METSCH_C02260</name>
</gene>
<feature type="compositionally biased region" description="Basic and acidic residues" evidence="1">
    <location>
        <begin position="383"/>
        <end position="398"/>
    </location>
</feature>
<evidence type="ECO:0000259" key="2">
    <source>
        <dbReference type="Pfam" id="PF08729"/>
    </source>
</evidence>
<feature type="compositionally biased region" description="Polar residues" evidence="1">
    <location>
        <begin position="68"/>
        <end position="86"/>
    </location>
</feature>
<organism evidence="3 4">
    <name type="scientific">Metschnikowia aff. pulcherrima</name>
    <dbReference type="NCBI Taxonomy" id="2163413"/>
    <lineage>
        <taxon>Eukaryota</taxon>
        <taxon>Fungi</taxon>
        <taxon>Dikarya</taxon>
        <taxon>Ascomycota</taxon>
        <taxon>Saccharomycotina</taxon>
        <taxon>Pichiomycetes</taxon>
        <taxon>Metschnikowiaceae</taxon>
        <taxon>Metschnikowia</taxon>
    </lineage>
</organism>
<dbReference type="Proteomes" id="UP000292447">
    <property type="component" value="Chromosome III"/>
</dbReference>
<evidence type="ECO:0000313" key="4">
    <source>
        <dbReference type="Proteomes" id="UP000292447"/>
    </source>
</evidence>